<name>A0A1U7J609_9CYAN</name>
<dbReference type="Proteomes" id="UP000185557">
    <property type="component" value="Unassembled WGS sequence"/>
</dbReference>
<protein>
    <recommendedName>
        <fullName evidence="3">Methyltransferase type 11 domain-containing protein</fullName>
    </recommendedName>
</protein>
<reference evidence="1 2" key="1">
    <citation type="submission" date="2016-11" db="EMBL/GenBank/DDBJ databases">
        <title>Draft Genome Sequences of Nine Cyanobacterial Strains from Diverse Habitats.</title>
        <authorList>
            <person name="Zhu T."/>
            <person name="Hou S."/>
            <person name="Lu X."/>
            <person name="Hess W.R."/>
        </authorList>
    </citation>
    <scope>NUCLEOTIDE SEQUENCE [LARGE SCALE GENOMIC DNA]</scope>
    <source>
        <strain evidence="1 2">NIES-30</strain>
    </source>
</reference>
<accession>A0A1U7J609</accession>
<gene>
    <name evidence="1" type="ORF">NIES30_10005</name>
</gene>
<keyword evidence="2" id="KW-1185">Reference proteome</keyword>
<evidence type="ECO:0008006" key="3">
    <source>
        <dbReference type="Google" id="ProtNLM"/>
    </source>
</evidence>
<dbReference type="CDD" id="cd02440">
    <property type="entry name" value="AdoMet_MTases"/>
    <property type="match status" value="1"/>
</dbReference>
<sequence length="272" mass="31078">MTERNLHWLKVLLKYCLPAADVLEIGCGHGSFVALMQQTGYRASGVEMSPWVVSFGHEAFQVPIHLGPVENLDIPLNSLDAIVLMDVLEHLPDPVSTLRCCADFLKPEGFLLIQTPEFQENMSYQLLKESQSPFLKMLQADEHLHLFSQKSVTKCLEQVSLNHIYFEPAIFSAYDMFFIASKTHLNAYSTDQIESTLLAHPHSRLTLAMLDLRERELALAEALQESEKDRAERLNQIILLTQQLKESEIDREARLNQINTLTKWLEEERGES</sequence>
<evidence type="ECO:0000313" key="1">
    <source>
        <dbReference type="EMBL" id="OKH48358.1"/>
    </source>
</evidence>
<comment type="caution">
    <text evidence="1">The sequence shown here is derived from an EMBL/GenBank/DDBJ whole genome shotgun (WGS) entry which is preliminary data.</text>
</comment>
<proteinExistence type="predicted"/>
<dbReference type="EMBL" id="MRCG01000006">
    <property type="protein sequence ID" value="OKH48358.1"/>
    <property type="molecule type" value="Genomic_DNA"/>
</dbReference>
<dbReference type="AlphaFoldDB" id="A0A1U7J609"/>
<organism evidence="1 2">
    <name type="scientific">Phormidium tenue NIES-30</name>
    <dbReference type="NCBI Taxonomy" id="549789"/>
    <lineage>
        <taxon>Bacteria</taxon>
        <taxon>Bacillati</taxon>
        <taxon>Cyanobacteriota</taxon>
        <taxon>Cyanophyceae</taxon>
        <taxon>Oscillatoriophycideae</taxon>
        <taxon>Oscillatoriales</taxon>
        <taxon>Oscillatoriaceae</taxon>
        <taxon>Phormidium</taxon>
    </lineage>
</organism>
<dbReference type="SUPFAM" id="SSF53335">
    <property type="entry name" value="S-adenosyl-L-methionine-dependent methyltransferases"/>
    <property type="match status" value="1"/>
</dbReference>
<evidence type="ECO:0000313" key="2">
    <source>
        <dbReference type="Proteomes" id="UP000185557"/>
    </source>
</evidence>
<dbReference type="STRING" id="549789.NIES30_10005"/>
<dbReference type="Gene3D" id="3.40.50.150">
    <property type="entry name" value="Vaccinia Virus protein VP39"/>
    <property type="match status" value="1"/>
</dbReference>
<dbReference type="Pfam" id="PF13489">
    <property type="entry name" value="Methyltransf_23"/>
    <property type="match status" value="1"/>
</dbReference>
<dbReference type="InterPro" id="IPR029063">
    <property type="entry name" value="SAM-dependent_MTases_sf"/>
</dbReference>
<dbReference type="PANTHER" id="PTHR43861:SF6">
    <property type="entry name" value="METHYLTRANSFERASE TYPE 11"/>
    <property type="match status" value="1"/>
</dbReference>
<dbReference type="PANTHER" id="PTHR43861">
    <property type="entry name" value="TRANS-ACONITATE 2-METHYLTRANSFERASE-RELATED"/>
    <property type="match status" value="1"/>
</dbReference>